<sequence>MEVDDIQTQACKFSKIGNGKINSSKIGLKGSDHGQYPDGQDGGHLRGVNGSAAAGGVGGNGVGELGDGGINLLRGWQHSSRIIRVSRASGGKDRHSKVLTAKGLRDRRVRLSVTTAIQFYDLQDRLGYDQPSKAVEWLIKAAADAITELPSLNSSFPETPRQPSDDRRPSSCVVEQGLDPAEVELECDPNFSENQQHHGSLSKSACSSTSETSKGSGLSLSRSVIRVKARERARERVAREKERENKSRAVHNQQQNVNPLSQSSSFTQLLTAGINNVDNSAVSSSPSAHHDGGGEVGLFHKSTRHWQLSPAPMEYFNTGLTSPSSSRANHFSSGFSGPIHPVNSIPQAVAFSPFSVAGEYHPELQYYPFVPGHKHFVPDHFVPLSNTAAGNDYSLNSSISSSGIAIFNRGTLQSNSSSLLPHLQRFSALDGSSVPFFPGAAAVSSVAAPLESHQLQYPAGLQLLYDGDKKGKEKN</sequence>
<gene>
    <name evidence="10" type="ORF">Nepgr_003312</name>
</gene>
<dbReference type="PROSITE" id="PS51369">
    <property type="entry name" value="TCP"/>
    <property type="match status" value="1"/>
</dbReference>
<dbReference type="PANTHER" id="PTHR31072:SF93">
    <property type="entry name" value="TRANSCRIPTION FACTOR TCP24"/>
    <property type="match status" value="1"/>
</dbReference>
<evidence type="ECO:0000259" key="8">
    <source>
        <dbReference type="PROSITE" id="PS51369"/>
    </source>
</evidence>
<proteinExistence type="predicted"/>
<dbReference type="GO" id="GO:0005634">
    <property type="term" value="C:nucleus"/>
    <property type="evidence" value="ECO:0007669"/>
    <property type="project" value="UniProtKB-SubCell"/>
</dbReference>
<dbReference type="PANTHER" id="PTHR31072">
    <property type="entry name" value="TRANSCRIPTION FACTOR TCP4-RELATED"/>
    <property type="match status" value="1"/>
</dbReference>
<comment type="caution">
    <text evidence="10">The sequence shown here is derived from an EMBL/GenBank/DDBJ whole genome shotgun (WGS) entry which is preliminary data.</text>
</comment>
<dbReference type="Proteomes" id="UP001279734">
    <property type="component" value="Unassembled WGS sequence"/>
</dbReference>
<dbReference type="GO" id="GO:0043565">
    <property type="term" value="F:sequence-specific DNA binding"/>
    <property type="evidence" value="ECO:0007669"/>
    <property type="project" value="TreeGrafter"/>
</dbReference>
<evidence type="ECO:0000313" key="10">
    <source>
        <dbReference type="EMBL" id="GMH01473.1"/>
    </source>
</evidence>
<evidence type="ECO:0000256" key="1">
    <source>
        <dbReference type="ARBA" id="ARBA00004123"/>
    </source>
</evidence>
<dbReference type="InterPro" id="IPR005333">
    <property type="entry name" value="Transcription_factor_TCP"/>
</dbReference>
<dbReference type="AlphaFoldDB" id="A0AAD3RZB2"/>
<feature type="domain" description="R" evidence="9">
    <location>
        <begin position="223"/>
        <end position="241"/>
    </location>
</feature>
<keyword evidence="6" id="KW-0539">Nucleus</keyword>
<evidence type="ECO:0000256" key="2">
    <source>
        <dbReference type="ARBA" id="ARBA00022473"/>
    </source>
</evidence>
<evidence type="ECO:0000256" key="7">
    <source>
        <dbReference type="SAM" id="MobiDB-lite"/>
    </source>
</evidence>
<feature type="compositionally biased region" description="Low complexity" evidence="7">
    <location>
        <begin position="199"/>
        <end position="221"/>
    </location>
</feature>
<protein>
    <recommendedName>
        <fullName evidence="12">Transcription factor TCP2-like</fullName>
    </recommendedName>
</protein>
<evidence type="ECO:0000256" key="4">
    <source>
        <dbReference type="ARBA" id="ARBA00023125"/>
    </source>
</evidence>
<keyword evidence="4" id="KW-0238">DNA-binding</keyword>
<organism evidence="10 11">
    <name type="scientific">Nepenthes gracilis</name>
    <name type="common">Slender pitcher plant</name>
    <dbReference type="NCBI Taxonomy" id="150966"/>
    <lineage>
        <taxon>Eukaryota</taxon>
        <taxon>Viridiplantae</taxon>
        <taxon>Streptophyta</taxon>
        <taxon>Embryophyta</taxon>
        <taxon>Tracheophyta</taxon>
        <taxon>Spermatophyta</taxon>
        <taxon>Magnoliopsida</taxon>
        <taxon>eudicotyledons</taxon>
        <taxon>Gunneridae</taxon>
        <taxon>Pentapetalae</taxon>
        <taxon>Caryophyllales</taxon>
        <taxon>Nepenthaceae</taxon>
        <taxon>Nepenthes</taxon>
    </lineage>
</organism>
<feature type="region of interest" description="Disordered" evidence="7">
    <location>
        <begin position="151"/>
        <end position="172"/>
    </location>
</feature>
<evidence type="ECO:0000256" key="5">
    <source>
        <dbReference type="ARBA" id="ARBA00023163"/>
    </source>
</evidence>
<evidence type="ECO:0000256" key="3">
    <source>
        <dbReference type="ARBA" id="ARBA00023015"/>
    </source>
</evidence>
<accession>A0AAD3RZB2</accession>
<dbReference type="GO" id="GO:2000032">
    <property type="term" value="P:regulation of secondary shoot formation"/>
    <property type="evidence" value="ECO:0007669"/>
    <property type="project" value="TreeGrafter"/>
</dbReference>
<dbReference type="PROSITE" id="PS51370">
    <property type="entry name" value="R"/>
    <property type="match status" value="1"/>
</dbReference>
<dbReference type="InterPro" id="IPR017888">
    <property type="entry name" value="CYC/TB1_R_domain"/>
</dbReference>
<keyword evidence="5" id="KW-0804">Transcription</keyword>
<feature type="compositionally biased region" description="Basic and acidic residues" evidence="7">
    <location>
        <begin position="228"/>
        <end position="247"/>
    </location>
</feature>
<name>A0AAD3RZB2_NEPGR</name>
<keyword evidence="11" id="KW-1185">Reference proteome</keyword>
<feature type="region of interest" description="Disordered" evidence="7">
    <location>
        <begin position="191"/>
        <end position="261"/>
    </location>
</feature>
<comment type="subcellular location">
    <subcellularLocation>
        <location evidence="1">Nucleus</location>
    </subcellularLocation>
</comment>
<dbReference type="GO" id="GO:0003700">
    <property type="term" value="F:DNA-binding transcription factor activity"/>
    <property type="evidence" value="ECO:0007669"/>
    <property type="project" value="InterPro"/>
</dbReference>
<dbReference type="EMBL" id="BSYO01000003">
    <property type="protein sequence ID" value="GMH01473.1"/>
    <property type="molecule type" value="Genomic_DNA"/>
</dbReference>
<feature type="compositionally biased region" description="Polar residues" evidence="7">
    <location>
        <begin position="250"/>
        <end position="259"/>
    </location>
</feature>
<dbReference type="InterPro" id="IPR017887">
    <property type="entry name" value="TF_TCP_subgr"/>
</dbReference>
<keyword evidence="2" id="KW-0217">Developmental protein</keyword>
<evidence type="ECO:0000259" key="9">
    <source>
        <dbReference type="PROSITE" id="PS51370"/>
    </source>
</evidence>
<dbReference type="Pfam" id="PF03634">
    <property type="entry name" value="TCP"/>
    <property type="match status" value="1"/>
</dbReference>
<feature type="domain" description="TCP" evidence="8">
    <location>
        <begin position="91"/>
        <end position="149"/>
    </location>
</feature>
<evidence type="ECO:0000313" key="11">
    <source>
        <dbReference type="Proteomes" id="UP001279734"/>
    </source>
</evidence>
<evidence type="ECO:0000256" key="6">
    <source>
        <dbReference type="ARBA" id="ARBA00023242"/>
    </source>
</evidence>
<evidence type="ECO:0008006" key="12">
    <source>
        <dbReference type="Google" id="ProtNLM"/>
    </source>
</evidence>
<keyword evidence="3" id="KW-0805">Transcription regulation</keyword>
<reference evidence="10" key="1">
    <citation type="submission" date="2023-05" db="EMBL/GenBank/DDBJ databases">
        <title>Nepenthes gracilis genome sequencing.</title>
        <authorList>
            <person name="Fukushima K."/>
        </authorList>
    </citation>
    <scope>NUCLEOTIDE SEQUENCE</scope>
    <source>
        <strain evidence="10">SING2019-196</strain>
    </source>
</reference>